<accession>A0A0H2Q7T0</accession>
<dbReference type="Pfam" id="PF04472">
    <property type="entry name" value="SepF"/>
    <property type="match status" value="1"/>
</dbReference>
<evidence type="ECO:0000313" key="10">
    <source>
        <dbReference type="Proteomes" id="UP000196074"/>
    </source>
</evidence>
<dbReference type="RefSeq" id="WP_047242370.1">
    <property type="nucleotide sequence ID" value="NZ_AP035890.1"/>
</dbReference>
<dbReference type="AlphaFoldDB" id="A0A0H2Q7T0"/>
<dbReference type="InterPro" id="IPR038594">
    <property type="entry name" value="SepF-like_sf"/>
</dbReference>
<reference evidence="8" key="3">
    <citation type="journal article" date="2018" name="BMC Genomics">
        <title>Whole genome sequencing and function prediction of 133 gut anaerobes isolated from chicken caecum in pure cultures.</title>
        <authorList>
            <person name="Medvecky M."/>
            <person name="Cejkova D."/>
            <person name="Polansky O."/>
            <person name="Karasova D."/>
            <person name="Kubasova T."/>
            <person name="Cizek A."/>
            <person name="Rychlik I."/>
        </authorList>
    </citation>
    <scope>NUCLEOTIDE SEQUENCE</scope>
    <source>
        <strain evidence="8">An144</strain>
    </source>
</reference>
<evidence type="ECO:0000313" key="11">
    <source>
        <dbReference type="Proteomes" id="UP000196503"/>
    </source>
</evidence>
<evidence type="ECO:0000256" key="5">
    <source>
        <dbReference type="HAMAP-Rule" id="MF_01197"/>
    </source>
</evidence>
<evidence type="ECO:0000313" key="7">
    <source>
        <dbReference type="EMBL" id="MDT2795764.1"/>
    </source>
</evidence>
<feature type="region of interest" description="Disordered" evidence="6">
    <location>
        <begin position="13"/>
        <end position="119"/>
    </location>
</feature>
<protein>
    <recommendedName>
        <fullName evidence="5">Cell division protein SepF</fullName>
    </recommendedName>
</protein>
<evidence type="ECO:0000313" key="8">
    <source>
        <dbReference type="EMBL" id="OUQ11028.1"/>
    </source>
</evidence>
<keyword evidence="1 5" id="KW-0132">Cell division</keyword>
<feature type="compositionally biased region" description="Polar residues" evidence="6">
    <location>
        <begin position="39"/>
        <end position="70"/>
    </location>
</feature>
<keyword evidence="5" id="KW-0963">Cytoplasm</keyword>
<reference evidence="9 11" key="2">
    <citation type="submission" date="2017-05" db="EMBL/GenBank/DDBJ databases">
        <title>The Genome Sequence of Enterococcus faecium 2D5_DIV0622.</title>
        <authorList>
            <consortium name="The Broad Institute Genomics Platform"/>
            <consortium name="The Broad Institute Genomic Center for Infectious Diseases"/>
            <person name="Earl A."/>
            <person name="Manson A."/>
            <person name="Schwartman J."/>
            <person name="Gilmore M."/>
            <person name="Abouelleil A."/>
            <person name="Cao P."/>
            <person name="Chapman S."/>
            <person name="Cusick C."/>
            <person name="Shea T."/>
            <person name="Young S."/>
            <person name="Neafsey D."/>
            <person name="Nusbaum C."/>
            <person name="Birren B."/>
        </authorList>
    </citation>
    <scope>NUCLEOTIDE SEQUENCE [LARGE SCALE GENOMIC DNA]</scope>
    <source>
        <strain evidence="9 11">2D5_DIV0622</strain>
    </source>
</reference>
<feature type="compositionally biased region" description="Acidic residues" evidence="6">
    <location>
        <begin position="17"/>
        <end position="32"/>
    </location>
</feature>
<evidence type="ECO:0000256" key="4">
    <source>
        <dbReference type="ARBA" id="ARBA00044936"/>
    </source>
</evidence>
<keyword evidence="3 5" id="KW-0131">Cell cycle</keyword>
<evidence type="ECO:0000256" key="3">
    <source>
        <dbReference type="ARBA" id="ARBA00023306"/>
    </source>
</evidence>
<dbReference type="Gene3D" id="3.30.110.150">
    <property type="entry name" value="SepF-like protein"/>
    <property type="match status" value="1"/>
</dbReference>
<comment type="function">
    <text evidence="4 5">Cell division protein that is part of the divisome complex and is recruited early to the Z-ring. Probably stimulates Z-ring formation, perhaps through the cross-linking of FtsZ protofilaments. Its function overlaps with FtsA.</text>
</comment>
<dbReference type="GO" id="GO:0043093">
    <property type="term" value="P:FtsZ-dependent cytokinesis"/>
    <property type="evidence" value="ECO:0007669"/>
    <property type="project" value="UniProtKB-UniRule"/>
</dbReference>
<organism evidence="9 11">
    <name type="scientific">Enterococcus cecorum</name>
    <dbReference type="NCBI Taxonomy" id="44008"/>
    <lineage>
        <taxon>Bacteria</taxon>
        <taxon>Bacillati</taxon>
        <taxon>Bacillota</taxon>
        <taxon>Bacilli</taxon>
        <taxon>Lactobacillales</taxon>
        <taxon>Enterococcaceae</taxon>
        <taxon>Enterococcus</taxon>
    </lineage>
</organism>
<comment type="caution">
    <text evidence="9">The sequence shown here is derived from an EMBL/GenBank/DDBJ whole genome shotgun (WGS) entry which is preliminary data.</text>
</comment>
<dbReference type="Proteomes" id="UP000196074">
    <property type="component" value="Unassembled WGS sequence"/>
</dbReference>
<comment type="similarity">
    <text evidence="5">Belongs to the SepF family.</text>
</comment>
<dbReference type="InterPro" id="IPR007561">
    <property type="entry name" value="Cell_div_SepF/SepF-rel"/>
</dbReference>
<dbReference type="GO" id="GO:0000917">
    <property type="term" value="P:division septum assembly"/>
    <property type="evidence" value="ECO:0007669"/>
    <property type="project" value="UniProtKB-KW"/>
</dbReference>
<keyword evidence="2 5" id="KW-0717">Septation</keyword>
<reference evidence="10" key="1">
    <citation type="submission" date="2017-04" db="EMBL/GenBank/DDBJ databases">
        <title>Function of individual gut microbiota members based on whole genome sequencing of pure cultures obtained from chicken caecum.</title>
        <authorList>
            <person name="Medvecky M."/>
            <person name="Cejkova D."/>
            <person name="Polansky O."/>
            <person name="Karasova D."/>
            <person name="Kubasova T."/>
            <person name="Cizek A."/>
            <person name="Rychlik I."/>
        </authorList>
    </citation>
    <scope>NUCLEOTIDE SEQUENCE [LARGE SCALE GENOMIC DNA]</scope>
    <source>
        <strain evidence="10">An144</strain>
    </source>
</reference>
<dbReference type="Proteomes" id="UP001255696">
    <property type="component" value="Unassembled WGS sequence"/>
</dbReference>
<dbReference type="EMBL" id="JARQBI010000001">
    <property type="protein sequence ID" value="MDT2795764.1"/>
    <property type="molecule type" value="Genomic_DNA"/>
</dbReference>
<feature type="compositionally biased region" description="Polar residues" evidence="6">
    <location>
        <begin position="90"/>
        <end position="119"/>
    </location>
</feature>
<reference evidence="7" key="4">
    <citation type="submission" date="2023-03" db="EMBL/GenBank/DDBJ databases">
        <authorList>
            <person name="Shen W."/>
            <person name="Cai J."/>
        </authorList>
    </citation>
    <scope>NUCLEOTIDE SEQUENCE</scope>
    <source>
        <strain evidence="7">B245-2</strain>
    </source>
</reference>
<dbReference type="PANTHER" id="PTHR35798:SF1">
    <property type="entry name" value="CELL DIVISION PROTEIN SEPF"/>
    <property type="match status" value="1"/>
</dbReference>
<dbReference type="EMBL" id="NIBL01000001">
    <property type="protein sequence ID" value="OUZ18660.1"/>
    <property type="molecule type" value="Genomic_DNA"/>
</dbReference>
<name>A0A0H2Q7T0_9ENTE</name>
<dbReference type="PANTHER" id="PTHR35798">
    <property type="entry name" value="CELL DIVISION PROTEIN SEPF"/>
    <property type="match status" value="1"/>
</dbReference>
<proteinExistence type="inferred from homology"/>
<gene>
    <name evidence="5 7" type="primary">sepF</name>
    <name evidence="9" type="ORF">A5869_000301</name>
    <name evidence="8" type="ORF">B5E88_03580</name>
    <name evidence="7" type="ORF">P7H47_00560</name>
</gene>
<comment type="subcellular location">
    <subcellularLocation>
        <location evidence="5">Cytoplasm</location>
    </subcellularLocation>
    <text evidence="5">Localizes to the division site, in a FtsZ-dependent manner.</text>
</comment>
<sequence>MKLQEMWENAKNFFGMAEEEDTERNDYADEEEQVHAHPSVTNRVNNPAPQNTQPTRQSFYQRSVANQSRDYSSQHSQENNYSNQSQQYHTQAQNVVSMQQSRANKSSTKPRSTRENQAANKIIIIEPRAYSEAMKIAKHIMNGESVLVNFHQIEEYQARRIVDFLTGTVYAENGDIKRVGNEIFLCTAQGVEIDGTAQSLMDANMLEIQ</sequence>
<dbReference type="Proteomes" id="UP000196503">
    <property type="component" value="Unassembled WGS sequence"/>
</dbReference>
<evidence type="ECO:0000256" key="1">
    <source>
        <dbReference type="ARBA" id="ARBA00022618"/>
    </source>
</evidence>
<feature type="compositionally biased region" description="Low complexity" evidence="6">
    <location>
        <begin position="71"/>
        <end position="89"/>
    </location>
</feature>
<dbReference type="GO" id="GO:0005737">
    <property type="term" value="C:cytoplasm"/>
    <property type="evidence" value="ECO:0007669"/>
    <property type="project" value="UniProtKB-SubCell"/>
</dbReference>
<dbReference type="EMBL" id="NFLC01000005">
    <property type="protein sequence ID" value="OUQ11028.1"/>
    <property type="molecule type" value="Genomic_DNA"/>
</dbReference>
<dbReference type="InterPro" id="IPR023052">
    <property type="entry name" value="Cell_div_SepF"/>
</dbReference>
<evidence type="ECO:0000256" key="2">
    <source>
        <dbReference type="ARBA" id="ARBA00023210"/>
    </source>
</evidence>
<dbReference type="HAMAP" id="MF_01197">
    <property type="entry name" value="SepF"/>
    <property type="match status" value="1"/>
</dbReference>
<comment type="subunit">
    <text evidence="5">Homodimer. Interacts with FtsZ.</text>
</comment>
<evidence type="ECO:0000313" key="9">
    <source>
        <dbReference type="EMBL" id="OUZ18660.1"/>
    </source>
</evidence>
<evidence type="ECO:0000256" key="6">
    <source>
        <dbReference type="SAM" id="MobiDB-lite"/>
    </source>
</evidence>